<keyword evidence="1" id="KW-1133">Transmembrane helix</keyword>
<feature type="transmembrane region" description="Helical" evidence="1">
    <location>
        <begin position="38"/>
        <end position="61"/>
    </location>
</feature>
<sequence>MFTYWLAAVRRLAVAALVVVLVVGGAAVALLVSDGRGWAGALAEGVGIGAGWGVVFVCLIATSSTGQAGRAARRYGVVLDERAAVVPAVGRVEVPIRPGTTPYQVTDTVLHALKGVSAPRVREVVEFTHGKLDVRYAGPGDVEVALRVTVTTHGDTATVEMTAEPTKARKKLDGGASWSVLTAVEPAVREALAQEAAA</sequence>
<gene>
    <name evidence="2" type="ORF">E5083_04215</name>
</gene>
<reference evidence="2 3" key="1">
    <citation type="submission" date="2019-04" db="EMBL/GenBank/DDBJ databases">
        <title>Streptomyces sp. nov. Bv016 isolated from bark of Buahinia variegata.</title>
        <authorList>
            <person name="Kanchanasin P."/>
            <person name="Tanasupawat S."/>
            <person name="Yuki M."/>
            <person name="Kudo T."/>
        </authorList>
    </citation>
    <scope>NUCLEOTIDE SEQUENCE [LARGE SCALE GENOMIC DNA]</scope>
    <source>
        <strain evidence="2 3">Bv016</strain>
    </source>
</reference>
<name>A0A4Z1DGP1_9ACTN</name>
<accession>A0A4Z1DGP1</accession>
<organism evidence="2 3">
    <name type="scientific">Streptomyces bauhiniae</name>
    <dbReference type="NCBI Taxonomy" id="2340725"/>
    <lineage>
        <taxon>Bacteria</taxon>
        <taxon>Bacillati</taxon>
        <taxon>Actinomycetota</taxon>
        <taxon>Actinomycetes</taxon>
        <taxon>Kitasatosporales</taxon>
        <taxon>Streptomycetaceae</taxon>
        <taxon>Streptomyces</taxon>
    </lineage>
</organism>
<proteinExistence type="predicted"/>
<evidence type="ECO:0000256" key="1">
    <source>
        <dbReference type="SAM" id="Phobius"/>
    </source>
</evidence>
<dbReference type="EMBL" id="SRRT01000001">
    <property type="protein sequence ID" value="TGN81717.1"/>
    <property type="molecule type" value="Genomic_DNA"/>
</dbReference>
<keyword evidence="1" id="KW-0472">Membrane</keyword>
<keyword evidence="1" id="KW-0812">Transmembrane</keyword>
<keyword evidence="3" id="KW-1185">Reference proteome</keyword>
<comment type="caution">
    <text evidence="2">The sequence shown here is derived from an EMBL/GenBank/DDBJ whole genome shotgun (WGS) entry which is preliminary data.</text>
</comment>
<dbReference type="RefSeq" id="WP_135784196.1">
    <property type="nucleotide sequence ID" value="NZ_SRRT01000001.1"/>
</dbReference>
<dbReference type="AlphaFoldDB" id="A0A4Z1DGP1"/>
<dbReference type="GeneID" id="95446802"/>
<protein>
    <submittedName>
        <fullName evidence="2">Uncharacterized protein</fullName>
    </submittedName>
</protein>
<evidence type="ECO:0000313" key="2">
    <source>
        <dbReference type="EMBL" id="TGN81717.1"/>
    </source>
</evidence>
<evidence type="ECO:0000313" key="3">
    <source>
        <dbReference type="Proteomes" id="UP000298159"/>
    </source>
</evidence>
<feature type="transmembrane region" description="Helical" evidence="1">
    <location>
        <begin position="12"/>
        <end position="32"/>
    </location>
</feature>
<dbReference type="Proteomes" id="UP000298159">
    <property type="component" value="Unassembled WGS sequence"/>
</dbReference>